<dbReference type="GO" id="GO:0009507">
    <property type="term" value="C:chloroplast"/>
    <property type="evidence" value="ECO:0007669"/>
    <property type="project" value="UniProtKB-ARBA"/>
</dbReference>
<dbReference type="SUPFAM" id="SSF81296">
    <property type="entry name" value="E set domains"/>
    <property type="match status" value="1"/>
</dbReference>
<reference evidence="4 5" key="1">
    <citation type="journal article" date="2014" name="PLoS ONE">
        <title>Global Analysis of Gene Expression Profiles in Physic Nut (Jatropha curcas L.) Seedlings Exposed to Salt Stress.</title>
        <authorList>
            <person name="Zhang L."/>
            <person name="Zhang C."/>
            <person name="Wu P."/>
            <person name="Chen Y."/>
            <person name="Li M."/>
            <person name="Jiang H."/>
            <person name="Wu G."/>
        </authorList>
    </citation>
    <scope>NUCLEOTIDE SEQUENCE [LARGE SCALE GENOMIC DNA]</scope>
    <source>
        <strain evidence="5">cv. GZQX0401</strain>
        <tissue evidence="4">Young leaves</tissue>
    </source>
</reference>
<dbReference type="STRING" id="180498.A0A067JML9"/>
<evidence type="ECO:0000313" key="4">
    <source>
        <dbReference type="EMBL" id="KDP21240.1"/>
    </source>
</evidence>
<feature type="domain" description="AMP-activated protein kinase glycogen-binding" evidence="3">
    <location>
        <begin position="437"/>
        <end position="512"/>
    </location>
</feature>
<feature type="coiled-coil region" evidence="1">
    <location>
        <begin position="384"/>
        <end position="436"/>
    </location>
</feature>
<feature type="compositionally biased region" description="Polar residues" evidence="2">
    <location>
        <begin position="197"/>
        <end position="214"/>
    </location>
</feature>
<dbReference type="InterPro" id="IPR014756">
    <property type="entry name" value="Ig_E-set"/>
</dbReference>
<feature type="region of interest" description="Disordered" evidence="2">
    <location>
        <begin position="191"/>
        <end position="214"/>
    </location>
</feature>
<protein>
    <recommendedName>
        <fullName evidence="3">AMP-activated protein kinase glycogen-binding domain-containing protein</fullName>
    </recommendedName>
</protein>
<dbReference type="InterPro" id="IPR013783">
    <property type="entry name" value="Ig-like_fold"/>
</dbReference>
<sequence length="513" mass="56894">MDLHFVAGRESCSLLGFLDAKNRNYRDCFWSCGGFARRCKTGWKSEEDFALEAEILEYMKNSEKPEAFPSKKQLIDAGRVDLVEAILTQGGWVASGWDSDVNLNGEEEVIYNVDTNWGLVTDNECNAERVQEGHEEWNSEASSFDVGNGSYPSPSSSGRSLETAAENDSGIEGILSRLEKERNISFGFGLQERTGDTGVQSNDVSHNSPAKSTKNATVGVAALERNKGTASSNPTNGIVNGLEGNMNHRTSLSNIDGFGKSLKPDAWRTWSIRRTGFSGMEFEADEFVSCGTRAGGEVDCLRDEILETRESTIASLNGRKVNSSHERIKYNQIRSRLQHLESELSSVLNALKSNADENALEKVESSDDDFLKLSDAWEFQENEIMTAQAKLRAIRAKLAILEGKTAHALINAQKIAEEKQRRIDDARRALGLLRTACIVWPNSASEVLLAGSFDGWTTKRKMQKSSTGVFSLCLKLYTGKYQIKFIVDGEWRIDPLRPIVRDDGFENNLLIVS</sequence>
<proteinExistence type="predicted"/>
<name>A0A067JML9_JATCU</name>
<dbReference type="OrthoDB" id="531008at2759"/>
<dbReference type="PANTHER" id="PTHR47434">
    <property type="entry name" value="PROTEIN PTST HOMOLOG 3, CHLOROPLASTIC"/>
    <property type="match status" value="1"/>
</dbReference>
<dbReference type="Proteomes" id="UP000027138">
    <property type="component" value="Unassembled WGS sequence"/>
</dbReference>
<accession>A0A067JML9</accession>
<dbReference type="AlphaFoldDB" id="A0A067JML9"/>
<feature type="compositionally biased region" description="Low complexity" evidence="2">
    <location>
        <begin position="149"/>
        <end position="160"/>
    </location>
</feature>
<dbReference type="InterPro" id="IPR032640">
    <property type="entry name" value="AMPK1_CBM"/>
</dbReference>
<organism evidence="4 5">
    <name type="scientific">Jatropha curcas</name>
    <name type="common">Barbados nut</name>
    <dbReference type="NCBI Taxonomy" id="180498"/>
    <lineage>
        <taxon>Eukaryota</taxon>
        <taxon>Viridiplantae</taxon>
        <taxon>Streptophyta</taxon>
        <taxon>Embryophyta</taxon>
        <taxon>Tracheophyta</taxon>
        <taxon>Spermatophyta</taxon>
        <taxon>Magnoliopsida</taxon>
        <taxon>eudicotyledons</taxon>
        <taxon>Gunneridae</taxon>
        <taxon>Pentapetalae</taxon>
        <taxon>rosids</taxon>
        <taxon>fabids</taxon>
        <taxon>Malpighiales</taxon>
        <taxon>Euphorbiaceae</taxon>
        <taxon>Crotonoideae</taxon>
        <taxon>Jatropheae</taxon>
        <taxon>Jatropha</taxon>
    </lineage>
</organism>
<keyword evidence="1" id="KW-0175">Coiled coil</keyword>
<dbReference type="CDD" id="cd02859">
    <property type="entry name" value="E_set_AMPKbeta_like_N"/>
    <property type="match status" value="1"/>
</dbReference>
<evidence type="ECO:0000259" key="3">
    <source>
        <dbReference type="Pfam" id="PF16561"/>
    </source>
</evidence>
<evidence type="ECO:0000313" key="5">
    <source>
        <dbReference type="Proteomes" id="UP000027138"/>
    </source>
</evidence>
<dbReference type="EMBL" id="KK915662">
    <property type="protein sequence ID" value="KDP21240.1"/>
    <property type="molecule type" value="Genomic_DNA"/>
</dbReference>
<evidence type="ECO:0000256" key="2">
    <source>
        <dbReference type="SAM" id="MobiDB-lite"/>
    </source>
</evidence>
<keyword evidence="5" id="KW-1185">Reference proteome</keyword>
<gene>
    <name evidence="4" type="ORF">JCGZ_21711</name>
</gene>
<evidence type="ECO:0000256" key="1">
    <source>
        <dbReference type="SAM" id="Coils"/>
    </source>
</evidence>
<dbReference type="Pfam" id="PF16561">
    <property type="entry name" value="AMPK1_CBM"/>
    <property type="match status" value="1"/>
</dbReference>
<feature type="region of interest" description="Disordered" evidence="2">
    <location>
        <begin position="130"/>
        <end position="168"/>
    </location>
</feature>
<dbReference type="PANTHER" id="PTHR47434:SF1">
    <property type="entry name" value="PROTEIN PTST HOMOLOG 2, CHLOROPLASTIC"/>
    <property type="match status" value="1"/>
</dbReference>
<dbReference type="Gene3D" id="2.60.40.10">
    <property type="entry name" value="Immunoglobulins"/>
    <property type="match status" value="1"/>
</dbReference>